<evidence type="ECO:0000313" key="4">
    <source>
        <dbReference type="EMBL" id="KAJ8448834.1"/>
    </source>
</evidence>
<accession>A0A9Q1KSD2</accession>
<dbReference type="InterPro" id="IPR008480">
    <property type="entry name" value="DUF761_pln"/>
</dbReference>
<evidence type="ECO:0000313" key="5">
    <source>
        <dbReference type="Proteomes" id="UP001153076"/>
    </source>
</evidence>
<dbReference type="PANTHER" id="PTHR33098:SF53">
    <property type="entry name" value="OS05G0540900 PROTEIN"/>
    <property type="match status" value="1"/>
</dbReference>
<keyword evidence="2" id="KW-0472">Membrane</keyword>
<dbReference type="AlphaFoldDB" id="A0A9Q1KSD2"/>
<name>A0A9Q1KSD2_9CARY</name>
<dbReference type="PANTHER" id="PTHR33098">
    <property type="entry name" value="COTTON FIBER (DUF761)"/>
    <property type="match status" value="1"/>
</dbReference>
<feature type="compositionally biased region" description="Pro residues" evidence="1">
    <location>
        <begin position="115"/>
        <end position="127"/>
    </location>
</feature>
<feature type="region of interest" description="Disordered" evidence="1">
    <location>
        <begin position="41"/>
        <end position="69"/>
    </location>
</feature>
<evidence type="ECO:0000256" key="2">
    <source>
        <dbReference type="SAM" id="Phobius"/>
    </source>
</evidence>
<reference evidence="4" key="1">
    <citation type="submission" date="2022-04" db="EMBL/GenBank/DDBJ databases">
        <title>Carnegiea gigantea Genome sequencing and assembly v2.</title>
        <authorList>
            <person name="Copetti D."/>
            <person name="Sanderson M.J."/>
            <person name="Burquez A."/>
            <person name="Wojciechowski M.F."/>
        </authorList>
    </citation>
    <scope>NUCLEOTIDE SEQUENCE</scope>
    <source>
        <strain evidence="4">SGP5-SGP5p</strain>
        <tissue evidence="4">Aerial part</tissue>
    </source>
</reference>
<dbReference type="EMBL" id="JAKOGI010000027">
    <property type="protein sequence ID" value="KAJ8448834.1"/>
    <property type="molecule type" value="Genomic_DNA"/>
</dbReference>
<dbReference type="Pfam" id="PF14364">
    <property type="entry name" value="DUF4408"/>
    <property type="match status" value="1"/>
</dbReference>
<dbReference type="Pfam" id="PF05553">
    <property type="entry name" value="DUF761"/>
    <property type="match status" value="1"/>
</dbReference>
<dbReference type="InterPro" id="IPR025520">
    <property type="entry name" value="DUF4408"/>
</dbReference>
<sequence length="269" mass="29820">MFEEAISLLSIWASMNSWLTPAVLFVLLNLMIGTIAVTSGFTSSKPPPQHHHQSDHPQPPQLQPQLTPSPSVLHRLKSLNFYSYIHTPQPIQTHHQSPPSTATTTTAAATVNDPIPEPGPDSSPPPEDAAAEEDEGPTMEEVYTWIIQKQNNPHYGRQNSDTKPAGGEVPIRLPAKMKKSASDKSAFNHFQLVDETETTTETFIEERENAVGNDSEVDARADDFINRFREQLKMQRLESIVRYKEMISRGTANCSPGLLCSVFCYAAPT</sequence>
<keyword evidence="2" id="KW-1133">Transmembrane helix</keyword>
<feature type="compositionally biased region" description="Low complexity" evidence="1">
    <location>
        <begin position="101"/>
        <end position="110"/>
    </location>
</feature>
<protein>
    <recommendedName>
        <fullName evidence="3">DUF4408 domain-containing protein</fullName>
    </recommendedName>
</protein>
<evidence type="ECO:0000256" key="1">
    <source>
        <dbReference type="SAM" id="MobiDB-lite"/>
    </source>
</evidence>
<organism evidence="4 5">
    <name type="scientific">Carnegiea gigantea</name>
    <dbReference type="NCBI Taxonomy" id="171969"/>
    <lineage>
        <taxon>Eukaryota</taxon>
        <taxon>Viridiplantae</taxon>
        <taxon>Streptophyta</taxon>
        <taxon>Embryophyta</taxon>
        <taxon>Tracheophyta</taxon>
        <taxon>Spermatophyta</taxon>
        <taxon>Magnoliopsida</taxon>
        <taxon>eudicotyledons</taxon>
        <taxon>Gunneridae</taxon>
        <taxon>Pentapetalae</taxon>
        <taxon>Caryophyllales</taxon>
        <taxon>Cactineae</taxon>
        <taxon>Cactaceae</taxon>
        <taxon>Cactoideae</taxon>
        <taxon>Echinocereeae</taxon>
        <taxon>Carnegiea</taxon>
    </lineage>
</organism>
<dbReference type="OrthoDB" id="1931904at2759"/>
<gene>
    <name evidence="4" type="ORF">Cgig2_011455</name>
</gene>
<feature type="transmembrane region" description="Helical" evidence="2">
    <location>
        <begin position="18"/>
        <end position="41"/>
    </location>
</feature>
<dbReference type="Proteomes" id="UP001153076">
    <property type="component" value="Unassembled WGS sequence"/>
</dbReference>
<evidence type="ECO:0000259" key="3">
    <source>
        <dbReference type="Pfam" id="PF14364"/>
    </source>
</evidence>
<keyword evidence="5" id="KW-1185">Reference proteome</keyword>
<feature type="region of interest" description="Disordered" evidence="1">
    <location>
        <begin position="89"/>
        <end position="137"/>
    </location>
</feature>
<keyword evidence="2" id="KW-0812">Transmembrane</keyword>
<proteinExistence type="predicted"/>
<feature type="domain" description="DUF4408" evidence="3">
    <location>
        <begin position="10"/>
        <end position="41"/>
    </location>
</feature>
<comment type="caution">
    <text evidence="4">The sequence shown here is derived from an EMBL/GenBank/DDBJ whole genome shotgun (WGS) entry which is preliminary data.</text>
</comment>
<feature type="compositionally biased region" description="Polar residues" evidence="1">
    <location>
        <begin position="89"/>
        <end position="100"/>
    </location>
</feature>